<feature type="compositionally biased region" description="Basic and acidic residues" evidence="2">
    <location>
        <begin position="329"/>
        <end position="341"/>
    </location>
</feature>
<protein>
    <recommendedName>
        <fullName evidence="1">Non-structural maintenance of chromosomes element 1 homolog</fullName>
        <ecNumber evidence="1">2.3.2.27</ecNumber>
    </recommendedName>
</protein>
<dbReference type="GO" id="GO:0030915">
    <property type="term" value="C:Smc5-Smc6 complex"/>
    <property type="evidence" value="ECO:0007669"/>
    <property type="project" value="UniProtKB-UniRule"/>
</dbReference>
<evidence type="ECO:0000256" key="1">
    <source>
        <dbReference type="RuleBase" id="RU368018"/>
    </source>
</evidence>
<evidence type="ECO:0000313" key="4">
    <source>
        <dbReference type="Proteomes" id="UP001233271"/>
    </source>
</evidence>
<evidence type="ECO:0000256" key="2">
    <source>
        <dbReference type="SAM" id="MobiDB-lite"/>
    </source>
</evidence>
<proteinExistence type="inferred from homology"/>
<dbReference type="PANTHER" id="PTHR20973">
    <property type="entry name" value="NON-SMC ELEMENT 1-RELATED"/>
    <property type="match status" value="1"/>
</dbReference>
<dbReference type="GeneID" id="85491477"/>
<dbReference type="PANTHER" id="PTHR20973:SF0">
    <property type="entry name" value="NON-STRUCTURAL MAINTENANCE OF CHROMOSOMES ELEMENT 1 HOMOLOG"/>
    <property type="match status" value="1"/>
</dbReference>
<keyword evidence="1" id="KW-0539">Nucleus</keyword>
<feature type="region of interest" description="Disordered" evidence="2">
    <location>
        <begin position="243"/>
        <end position="371"/>
    </location>
</feature>
<dbReference type="AlphaFoldDB" id="A0AA48KYJ2"/>
<keyword evidence="1" id="KW-0479">Metal-binding</keyword>
<feature type="compositionally biased region" description="Acidic residues" evidence="2">
    <location>
        <begin position="349"/>
        <end position="362"/>
    </location>
</feature>
<name>A0AA48KYJ2_9TREE</name>
<keyword evidence="1" id="KW-0863">Zinc-finger</keyword>
<evidence type="ECO:0000313" key="3">
    <source>
        <dbReference type="EMBL" id="BEI87606.1"/>
    </source>
</evidence>
<dbReference type="EC" id="2.3.2.27" evidence="1"/>
<accession>A0AA48KYJ2</accession>
<dbReference type="KEGG" id="ccac:CcaHIS019_0103240"/>
<keyword evidence="1" id="KW-0234">DNA repair</keyword>
<comment type="catalytic activity">
    <reaction evidence="1">
        <text>S-ubiquitinyl-[E2 ubiquitin-conjugating enzyme]-L-cysteine + [acceptor protein]-L-lysine = [E2 ubiquitin-conjugating enzyme]-L-cysteine + N(6)-ubiquitinyl-[acceptor protein]-L-lysine.</text>
        <dbReference type="EC" id="2.3.2.27"/>
    </reaction>
</comment>
<dbReference type="GO" id="GO:0000724">
    <property type="term" value="P:double-strand break repair via homologous recombination"/>
    <property type="evidence" value="ECO:0007669"/>
    <property type="project" value="TreeGrafter"/>
</dbReference>
<feature type="compositionally biased region" description="Acidic residues" evidence="2">
    <location>
        <begin position="298"/>
        <end position="309"/>
    </location>
</feature>
<keyword evidence="1" id="KW-0808">Transferase</keyword>
<feature type="compositionally biased region" description="Acidic residues" evidence="2">
    <location>
        <begin position="274"/>
        <end position="285"/>
    </location>
</feature>
<reference evidence="3" key="1">
    <citation type="journal article" date="2023" name="BMC Genomics">
        <title>Chromosome-level genome assemblies of Cutaneotrichosporon spp. (Trichosporonales, Basidiomycota) reveal imbalanced evolution between nucleotide sequences and chromosome synteny.</title>
        <authorList>
            <person name="Kobayashi Y."/>
            <person name="Kayamori A."/>
            <person name="Aoki K."/>
            <person name="Shiwa Y."/>
            <person name="Matsutani M."/>
            <person name="Fujita N."/>
            <person name="Sugita T."/>
            <person name="Iwasaki W."/>
            <person name="Tanaka N."/>
            <person name="Takashima M."/>
        </authorList>
    </citation>
    <scope>NUCLEOTIDE SEQUENCE</scope>
    <source>
        <strain evidence="3">HIS019</strain>
    </source>
</reference>
<dbReference type="Gene3D" id="3.90.1150.220">
    <property type="match status" value="1"/>
</dbReference>
<dbReference type="GO" id="GO:0008270">
    <property type="term" value="F:zinc ion binding"/>
    <property type="evidence" value="ECO:0007669"/>
    <property type="project" value="UniProtKB-KW"/>
</dbReference>
<comment type="subunit">
    <text evidence="1">Component of the Smc5-Smc6 complex.</text>
</comment>
<dbReference type="Proteomes" id="UP001233271">
    <property type="component" value="Chromosome 1"/>
</dbReference>
<comment type="subcellular location">
    <subcellularLocation>
        <location evidence="1">Nucleus</location>
    </subcellularLocation>
</comment>
<keyword evidence="1" id="KW-0862">Zinc</keyword>
<dbReference type="GO" id="GO:0061630">
    <property type="term" value="F:ubiquitin protein ligase activity"/>
    <property type="evidence" value="ECO:0007669"/>
    <property type="project" value="UniProtKB-EC"/>
</dbReference>
<keyword evidence="1" id="KW-0227">DNA damage</keyword>
<comment type="similarity">
    <text evidence="1">Belongs to the NSE1 family.</text>
</comment>
<keyword evidence="1" id="KW-0233">DNA recombination</keyword>
<dbReference type="Gene3D" id="1.10.10.10">
    <property type="entry name" value="Winged helix-like DNA-binding domain superfamily/Winged helix DNA-binding domain"/>
    <property type="match status" value="1"/>
</dbReference>
<keyword evidence="1" id="KW-0833">Ubl conjugation pathway</keyword>
<comment type="function">
    <text evidence="1">Acts in a DNA repair pathway for removal of UV-induced DNA damage that is distinct from classical nucleotide excision repair and in repair of ionizing radiation damage. Functions in homologous recombination repair of DNA double strand breaks and in recovery of stalled replication forks.</text>
</comment>
<dbReference type="EMBL" id="AP028212">
    <property type="protein sequence ID" value="BEI87606.1"/>
    <property type="molecule type" value="Genomic_DNA"/>
</dbReference>
<gene>
    <name evidence="3" type="ORF">CcaverHIS019_0103240</name>
</gene>
<dbReference type="GO" id="GO:0005634">
    <property type="term" value="C:nucleus"/>
    <property type="evidence" value="ECO:0007669"/>
    <property type="project" value="UniProtKB-SubCell"/>
</dbReference>
<keyword evidence="4" id="KW-1185">Reference proteome</keyword>
<dbReference type="Pfam" id="PF07574">
    <property type="entry name" value="SMC_Nse1"/>
    <property type="match status" value="1"/>
</dbReference>
<dbReference type="RefSeq" id="XP_060452872.1">
    <property type="nucleotide sequence ID" value="XM_060599056.1"/>
</dbReference>
<organism evidence="3 4">
    <name type="scientific">Cutaneotrichosporon cavernicola</name>
    <dbReference type="NCBI Taxonomy" id="279322"/>
    <lineage>
        <taxon>Eukaryota</taxon>
        <taxon>Fungi</taxon>
        <taxon>Dikarya</taxon>
        <taxon>Basidiomycota</taxon>
        <taxon>Agaricomycotina</taxon>
        <taxon>Tremellomycetes</taxon>
        <taxon>Trichosporonales</taxon>
        <taxon>Trichosporonaceae</taxon>
        <taxon>Cutaneotrichosporon</taxon>
    </lineage>
</organism>
<sequence length="371" mass="41709">MLDFVPTHLHRVFNQSLLSRRAMTDDMMLEMYKRAVKAVAATDPEFEPPFRGNMEGLSAFLEQITTLLEPLGLLVKRGPDETTGRKWTALVNTEGTGDIAQLATDLTPLEISFVRVVIGAIVESYPANSIGSRHAVGLVKDLNGQMTKSAAQALLKSLVSRGWLSISERGRYSLAPRGLLELDSYLRGEYDDYVQSCRRCNRIILTGVACANDACEAHYHTYCYGMIAERQAPCLECKTSFEEVPPTPVGEKAVSRAQDGFARPNKRRRSGREEEGDDDDDDDDSQVGLSHERQAVREEEDGLESEEEEIHPVGYLLCSKQLTQSRSRSQTERPSQRHRPETIIPDSFVDPDEEDEDEDDDPGPSRRRRRF</sequence>
<dbReference type="InterPro" id="IPR036388">
    <property type="entry name" value="WH-like_DNA-bd_sf"/>
</dbReference>
<dbReference type="InterPro" id="IPR011513">
    <property type="entry name" value="Nse1"/>
</dbReference>